<dbReference type="EMBL" id="LNCU01000064">
    <property type="protein sequence ID" value="KWV55226.1"/>
    <property type="molecule type" value="Genomic_DNA"/>
</dbReference>
<comment type="caution">
    <text evidence="2">The sequence shown here is derived from an EMBL/GenBank/DDBJ whole genome shotgun (WGS) entry which is preliminary data.</text>
</comment>
<evidence type="ECO:0000313" key="2">
    <source>
        <dbReference type="EMBL" id="KWV55226.1"/>
    </source>
</evidence>
<feature type="domain" description="Aminotransferase class I/classII large" evidence="1">
    <location>
        <begin position="45"/>
        <end position="362"/>
    </location>
</feature>
<dbReference type="SUPFAM" id="SSF53383">
    <property type="entry name" value="PLP-dependent transferases"/>
    <property type="match status" value="1"/>
</dbReference>
<sequence length="375" mass="40255">MADTPSIDLSKAIPPTPPELNSGLHDVLAEFASEPNVGERLRRNRIGGNDEDREAGAVWLGRRLGEKPSHDRIIMAHGTQNLLGLLLRHYVGEKQTLLAEALTYPVLVPLAARYGVKVRGVAIDESGLLPDAFEAACRQWQPKALFCNPTVHNPTTSVLPAARRRSVVSIARRYGVVIIEDDVLGPLHKVEPPPLASIAPDAVWYIQSVSKCMALGLKVAFLVGPSAMYVQQLVGPVSNHSFWFPSALAAEIATRLILSGRAEEICQSIADRASQRQAIARKTLRDFSFQSEAGGLHIWLNLPSHISGGTCVAKAAALGVQIRAAEEFSTLGESANNSIPQAVRIALTSPITDAMLQDGLARLASILYGSADPAP</sequence>
<dbReference type="CDD" id="cd00609">
    <property type="entry name" value="AAT_like"/>
    <property type="match status" value="1"/>
</dbReference>
<organism evidence="2 3">
    <name type="scientific">Bradyrhizobium macuxiense</name>
    <dbReference type="NCBI Taxonomy" id="1755647"/>
    <lineage>
        <taxon>Bacteria</taxon>
        <taxon>Pseudomonadati</taxon>
        <taxon>Pseudomonadota</taxon>
        <taxon>Alphaproteobacteria</taxon>
        <taxon>Hyphomicrobiales</taxon>
        <taxon>Nitrobacteraceae</taxon>
        <taxon>Bradyrhizobium</taxon>
    </lineage>
</organism>
<dbReference type="PANTHER" id="PTHR46577">
    <property type="entry name" value="HTH-TYPE TRANSCRIPTIONAL REGULATORY PROTEIN GABR"/>
    <property type="match status" value="1"/>
</dbReference>
<dbReference type="OrthoDB" id="9794015at2"/>
<dbReference type="AlphaFoldDB" id="A0A109JUA0"/>
<dbReference type="InterPro" id="IPR004839">
    <property type="entry name" value="Aminotransferase_I/II_large"/>
</dbReference>
<dbReference type="Pfam" id="PF00155">
    <property type="entry name" value="Aminotran_1_2"/>
    <property type="match status" value="1"/>
</dbReference>
<evidence type="ECO:0000313" key="3">
    <source>
        <dbReference type="Proteomes" id="UP000057737"/>
    </source>
</evidence>
<dbReference type="GO" id="GO:0030170">
    <property type="term" value="F:pyridoxal phosphate binding"/>
    <property type="evidence" value="ECO:0007669"/>
    <property type="project" value="InterPro"/>
</dbReference>
<proteinExistence type="predicted"/>
<keyword evidence="3" id="KW-1185">Reference proteome</keyword>
<dbReference type="Proteomes" id="UP000057737">
    <property type="component" value="Unassembled WGS sequence"/>
</dbReference>
<dbReference type="InterPro" id="IPR051446">
    <property type="entry name" value="HTH_trans_reg/aminotransferase"/>
</dbReference>
<dbReference type="InterPro" id="IPR015421">
    <property type="entry name" value="PyrdxlP-dep_Trfase_major"/>
</dbReference>
<dbReference type="RefSeq" id="WP_066507488.1">
    <property type="nucleotide sequence ID" value="NZ_LNCU01000064.1"/>
</dbReference>
<dbReference type="Gene3D" id="3.40.640.10">
    <property type="entry name" value="Type I PLP-dependent aspartate aminotransferase-like (Major domain)"/>
    <property type="match status" value="1"/>
</dbReference>
<evidence type="ECO:0000259" key="1">
    <source>
        <dbReference type="Pfam" id="PF00155"/>
    </source>
</evidence>
<dbReference type="InterPro" id="IPR015424">
    <property type="entry name" value="PyrdxlP-dep_Trfase"/>
</dbReference>
<gene>
    <name evidence="2" type="ORF">AS156_06030</name>
</gene>
<accession>A0A109JUA0</accession>
<reference evidence="2 3" key="1">
    <citation type="submission" date="2015-11" db="EMBL/GenBank/DDBJ databases">
        <title>Draft Genome Sequence of the Strain BR 10303 (Bradyrhizobium sp.) isolated from nodules of Centrolobium paraense.</title>
        <authorList>
            <person name="Zelli J.E."/>
            <person name="Simoes-Araujo J.L."/>
            <person name="Barauna A.C."/>
            <person name="Silva K."/>
        </authorList>
    </citation>
    <scope>NUCLEOTIDE SEQUENCE [LARGE SCALE GENOMIC DNA]</scope>
    <source>
        <strain evidence="2 3">BR 10303</strain>
    </source>
</reference>
<name>A0A109JUA0_9BRAD</name>
<protein>
    <recommendedName>
        <fullName evidence="1">Aminotransferase class I/classII large domain-containing protein</fullName>
    </recommendedName>
</protein>
<dbReference type="PANTHER" id="PTHR46577:SF1">
    <property type="entry name" value="HTH-TYPE TRANSCRIPTIONAL REGULATORY PROTEIN GABR"/>
    <property type="match status" value="1"/>
</dbReference>